<evidence type="ECO:0000313" key="2">
    <source>
        <dbReference type="EMBL" id="PLW68321.1"/>
    </source>
</evidence>
<name>A0A2N5X1F0_9GAMM</name>
<protein>
    <recommendedName>
        <fullName evidence="4">Outer membrane beta-barrel protein</fullName>
    </recommendedName>
</protein>
<reference evidence="2 3" key="1">
    <citation type="submission" date="2018-01" db="EMBL/GenBank/DDBJ databases">
        <title>The draft genome sequence of Halioglobus lutimaris HF004.</title>
        <authorList>
            <person name="Du Z.-J."/>
            <person name="Shi M.-J."/>
        </authorList>
    </citation>
    <scope>NUCLEOTIDE SEQUENCE [LARGE SCALE GENOMIC DNA]</scope>
    <source>
        <strain evidence="2 3">HF004</strain>
    </source>
</reference>
<keyword evidence="3" id="KW-1185">Reference proteome</keyword>
<dbReference type="Proteomes" id="UP000235005">
    <property type="component" value="Unassembled WGS sequence"/>
</dbReference>
<evidence type="ECO:0000313" key="3">
    <source>
        <dbReference type="Proteomes" id="UP000235005"/>
    </source>
</evidence>
<sequence length="413" mass="46938">MVTEVSRGRTSRHGCSKHLPATISLVCFAVALSRGAFAVEPGNVTIGPVNITPTVEAETRYIDNLYRSRSSEQSTWASEVAPEIQAWVQSGPSLYSLSYELKDYRYFSQHQEDFTDHKVNLDIAHQFTSRHKIDVVGEYLAGHEETGTGLSEGVGEIIGEPVEFDRARAGVEYTYGNQDSAGRLVLAARALDLEYGNFREQTQYFDRAQKDFASTFFVKVAPRTDVLAEVRYIDNEYDRVNPQNPGGSLDSEEYNYFVGVEWQATASTSGNVRLGGYDRSYDSSGRDDDDGFSWEVGVTYWPRTYSRIDLGARRFSEETNGLGDFINTREFTLDWKHDWGGRSSTYVTAAHFREDYSGANRDDDFINLELGYTFAARRWLDLGMGYRLEDRDSNLQRFDYTRNAYFLELELSL</sequence>
<evidence type="ECO:0000256" key="1">
    <source>
        <dbReference type="SAM" id="SignalP"/>
    </source>
</evidence>
<dbReference type="InterPro" id="IPR018759">
    <property type="entry name" value="BBP2_2"/>
</dbReference>
<keyword evidence="1" id="KW-0732">Signal</keyword>
<feature type="chain" id="PRO_5014834044" description="Outer membrane beta-barrel protein" evidence="1">
    <location>
        <begin position="39"/>
        <end position="413"/>
    </location>
</feature>
<organism evidence="2 3">
    <name type="scientific">Pseudohalioglobus lutimaris</name>
    <dbReference type="NCBI Taxonomy" id="1737061"/>
    <lineage>
        <taxon>Bacteria</taxon>
        <taxon>Pseudomonadati</taxon>
        <taxon>Pseudomonadota</taxon>
        <taxon>Gammaproteobacteria</taxon>
        <taxon>Cellvibrionales</taxon>
        <taxon>Halieaceae</taxon>
        <taxon>Pseudohalioglobus</taxon>
    </lineage>
</organism>
<dbReference type="Pfam" id="PF10082">
    <property type="entry name" value="BBP2_2"/>
    <property type="match status" value="1"/>
</dbReference>
<feature type="signal peptide" evidence="1">
    <location>
        <begin position="1"/>
        <end position="38"/>
    </location>
</feature>
<proteinExistence type="predicted"/>
<gene>
    <name evidence="2" type="ORF">C0039_13070</name>
</gene>
<dbReference type="AlphaFoldDB" id="A0A2N5X1F0"/>
<dbReference type="OrthoDB" id="9153755at2"/>
<comment type="caution">
    <text evidence="2">The sequence shown here is derived from an EMBL/GenBank/DDBJ whole genome shotgun (WGS) entry which is preliminary data.</text>
</comment>
<accession>A0A2N5X1F0</accession>
<dbReference type="EMBL" id="PKUS01000016">
    <property type="protein sequence ID" value="PLW68321.1"/>
    <property type="molecule type" value="Genomic_DNA"/>
</dbReference>
<evidence type="ECO:0008006" key="4">
    <source>
        <dbReference type="Google" id="ProtNLM"/>
    </source>
</evidence>